<protein>
    <recommendedName>
        <fullName evidence="4">Ester cyclase</fullName>
    </recommendedName>
</protein>
<dbReference type="Proteomes" id="UP001501081">
    <property type="component" value="Unassembled WGS sequence"/>
</dbReference>
<organism evidence="2 3">
    <name type="scientific">Pedobacter ginsengiterrae</name>
    <dbReference type="NCBI Taxonomy" id="871696"/>
    <lineage>
        <taxon>Bacteria</taxon>
        <taxon>Pseudomonadati</taxon>
        <taxon>Bacteroidota</taxon>
        <taxon>Sphingobacteriia</taxon>
        <taxon>Sphingobacteriales</taxon>
        <taxon>Sphingobacteriaceae</taxon>
        <taxon>Pedobacter</taxon>
    </lineage>
</organism>
<keyword evidence="1" id="KW-0732">Signal</keyword>
<sequence length="165" mass="18538">MKTLSRIKTVLLLVSICSLGSGCSQKANQAEKNEQLVRTYFGEVWNKGRVGYLDKLLSNNYINHTPSVPNPRKGPEGLKPIVLAIRKGFPDLHYEIMDVIATNDRVVARVVMTGTNTDSLFGSPPTGKKIRVNQINIEKIENGRISEHWRVTEELELNRQLGLLK</sequence>
<feature type="chain" id="PRO_5046534541" description="Ester cyclase" evidence="1">
    <location>
        <begin position="27"/>
        <end position="165"/>
    </location>
</feature>
<dbReference type="PANTHER" id="PTHR38436">
    <property type="entry name" value="POLYKETIDE CYCLASE SNOAL-LIKE DOMAIN"/>
    <property type="match status" value="1"/>
</dbReference>
<comment type="caution">
    <text evidence="2">The sequence shown here is derived from an EMBL/GenBank/DDBJ whole genome shotgun (WGS) entry which is preliminary data.</text>
</comment>
<name>A0ABP7PG91_9SPHI</name>
<reference evidence="3" key="1">
    <citation type="journal article" date="2019" name="Int. J. Syst. Evol. Microbiol.">
        <title>The Global Catalogue of Microorganisms (GCM) 10K type strain sequencing project: providing services to taxonomists for standard genome sequencing and annotation.</title>
        <authorList>
            <consortium name="The Broad Institute Genomics Platform"/>
            <consortium name="The Broad Institute Genome Sequencing Center for Infectious Disease"/>
            <person name="Wu L."/>
            <person name="Ma J."/>
        </authorList>
    </citation>
    <scope>NUCLEOTIDE SEQUENCE [LARGE SCALE GENOMIC DNA]</scope>
    <source>
        <strain evidence="3">JCM 17338</strain>
    </source>
</reference>
<evidence type="ECO:0008006" key="4">
    <source>
        <dbReference type="Google" id="ProtNLM"/>
    </source>
</evidence>
<dbReference type="PANTHER" id="PTHR38436:SF1">
    <property type="entry name" value="ESTER CYCLASE"/>
    <property type="match status" value="1"/>
</dbReference>
<dbReference type="EMBL" id="BAABAK010000009">
    <property type="protein sequence ID" value="GAA3965075.1"/>
    <property type="molecule type" value="Genomic_DNA"/>
</dbReference>
<dbReference type="InterPro" id="IPR032710">
    <property type="entry name" value="NTF2-like_dom_sf"/>
</dbReference>
<evidence type="ECO:0000313" key="3">
    <source>
        <dbReference type="Proteomes" id="UP001501081"/>
    </source>
</evidence>
<dbReference type="RefSeq" id="WP_344766360.1">
    <property type="nucleotide sequence ID" value="NZ_BAABAK010000009.1"/>
</dbReference>
<feature type="signal peptide" evidence="1">
    <location>
        <begin position="1"/>
        <end position="26"/>
    </location>
</feature>
<keyword evidence="3" id="KW-1185">Reference proteome</keyword>
<evidence type="ECO:0000313" key="2">
    <source>
        <dbReference type="EMBL" id="GAA3965075.1"/>
    </source>
</evidence>
<gene>
    <name evidence="2" type="ORF">GCM10022246_17700</name>
</gene>
<accession>A0ABP7PG91</accession>
<dbReference type="PROSITE" id="PS51257">
    <property type="entry name" value="PROKAR_LIPOPROTEIN"/>
    <property type="match status" value="1"/>
</dbReference>
<dbReference type="SUPFAM" id="SSF54427">
    <property type="entry name" value="NTF2-like"/>
    <property type="match status" value="1"/>
</dbReference>
<dbReference type="Gene3D" id="3.10.450.50">
    <property type="match status" value="1"/>
</dbReference>
<dbReference type="InterPro" id="IPR009959">
    <property type="entry name" value="Cyclase_SnoaL-like"/>
</dbReference>
<evidence type="ECO:0000256" key="1">
    <source>
        <dbReference type="SAM" id="SignalP"/>
    </source>
</evidence>
<dbReference type="Pfam" id="PF07366">
    <property type="entry name" value="SnoaL"/>
    <property type="match status" value="1"/>
</dbReference>
<proteinExistence type="predicted"/>